<evidence type="ECO:0000256" key="9">
    <source>
        <dbReference type="ARBA" id="ARBA00052017"/>
    </source>
</evidence>
<dbReference type="PANTHER" id="PTHR11067">
    <property type="entry name" value="INOSINE TRIPHOSPHATE PYROPHOSPHATASE/HAM1 PROTEIN"/>
    <property type="match status" value="1"/>
</dbReference>
<dbReference type="GO" id="GO:0035870">
    <property type="term" value="F:dITP diphosphatase activity"/>
    <property type="evidence" value="ECO:0007669"/>
    <property type="project" value="UniProtKB-UniRule"/>
</dbReference>
<sequence>MEILLASNNEKKARELEVILAEFDLSDVRVILLRDAPTYPEPLEDGRTFVDNALIKARAGVSNTGMITLADDSGLAVEELNGCPGVLSARWAGSHGDDAANNSLLLEQMAHVPDDRRQAAFVSVCALVFPNGEEYIAEGRWDGRLLRQPQGENGFGYDPIFVPNEEIENGGMRSSAQLSPNEKNAVSHRRKALLQLAPIIGQHL</sequence>
<comment type="catalytic activity">
    <reaction evidence="10">
        <text>ITP + H2O = IMP + diphosphate + H(+)</text>
        <dbReference type="Rhea" id="RHEA:29399"/>
        <dbReference type="ChEBI" id="CHEBI:15377"/>
        <dbReference type="ChEBI" id="CHEBI:15378"/>
        <dbReference type="ChEBI" id="CHEBI:33019"/>
        <dbReference type="ChEBI" id="CHEBI:58053"/>
        <dbReference type="ChEBI" id="CHEBI:61402"/>
        <dbReference type="EC" id="3.6.1.66"/>
    </reaction>
</comment>
<evidence type="ECO:0000256" key="2">
    <source>
        <dbReference type="ARBA" id="ARBA00011738"/>
    </source>
</evidence>
<dbReference type="PATRIC" id="fig|571915.4.peg.2678"/>
<dbReference type="GO" id="GO:0046872">
    <property type="term" value="F:metal ion binding"/>
    <property type="evidence" value="ECO:0007669"/>
    <property type="project" value="UniProtKB-KW"/>
</dbReference>
<dbReference type="SUPFAM" id="SSF52972">
    <property type="entry name" value="ITPase-like"/>
    <property type="match status" value="1"/>
</dbReference>
<evidence type="ECO:0000256" key="7">
    <source>
        <dbReference type="ARBA" id="ARBA00023080"/>
    </source>
</evidence>
<evidence type="ECO:0000256" key="10">
    <source>
        <dbReference type="HAMAP-Rule" id="MF_01405"/>
    </source>
</evidence>
<comment type="catalytic activity">
    <reaction evidence="8 10">
        <text>dITP + H2O = dIMP + diphosphate + H(+)</text>
        <dbReference type="Rhea" id="RHEA:28342"/>
        <dbReference type="ChEBI" id="CHEBI:15377"/>
        <dbReference type="ChEBI" id="CHEBI:15378"/>
        <dbReference type="ChEBI" id="CHEBI:33019"/>
        <dbReference type="ChEBI" id="CHEBI:61194"/>
        <dbReference type="ChEBI" id="CHEBI:61382"/>
        <dbReference type="EC" id="3.6.1.66"/>
    </reaction>
</comment>
<dbReference type="FunFam" id="3.90.950.10:FF:000001">
    <property type="entry name" value="dITP/XTP pyrophosphatase"/>
    <property type="match status" value="1"/>
</dbReference>
<keyword evidence="6 10" id="KW-0460">Magnesium</keyword>
<dbReference type="AlphaFoldDB" id="A0A0G3H6Q9"/>
<dbReference type="GO" id="GO:0000166">
    <property type="term" value="F:nucleotide binding"/>
    <property type="evidence" value="ECO:0007669"/>
    <property type="project" value="UniProtKB-KW"/>
</dbReference>
<dbReference type="Pfam" id="PF01725">
    <property type="entry name" value="Ham1p_like"/>
    <property type="match status" value="1"/>
</dbReference>
<dbReference type="GO" id="GO:0036220">
    <property type="term" value="F:ITP diphosphatase activity"/>
    <property type="evidence" value="ECO:0007669"/>
    <property type="project" value="UniProtKB-UniRule"/>
</dbReference>
<feature type="binding site" evidence="10">
    <location>
        <begin position="155"/>
        <end position="158"/>
    </location>
    <ligand>
        <name>substrate</name>
    </ligand>
</feature>
<feature type="binding site" evidence="10">
    <location>
        <position position="183"/>
    </location>
    <ligand>
        <name>substrate</name>
    </ligand>
</feature>
<feature type="binding site" evidence="10">
    <location>
        <begin position="7"/>
        <end position="12"/>
    </location>
    <ligand>
        <name>substrate</name>
    </ligand>
</feature>
<name>A0A0G3H6Q9_9CORY</name>
<dbReference type="EC" id="3.6.1.66" evidence="10"/>
<dbReference type="Gene3D" id="3.90.950.10">
    <property type="match status" value="1"/>
</dbReference>
<keyword evidence="3 10" id="KW-0479">Metal-binding</keyword>
<feature type="binding site" evidence="10">
    <location>
        <position position="72"/>
    </location>
    <ligand>
        <name>Mg(2+)</name>
        <dbReference type="ChEBI" id="CHEBI:18420"/>
    </ligand>
</feature>
<protein>
    <recommendedName>
        <fullName evidence="10">dITP/XTP pyrophosphatase</fullName>
        <ecNumber evidence="10">3.6.1.66</ecNumber>
    </recommendedName>
    <alternativeName>
        <fullName evidence="10">Non-canonical purine NTP pyrophosphatase</fullName>
    </alternativeName>
    <alternativeName>
        <fullName evidence="10">Non-standard purine NTP pyrophosphatase</fullName>
    </alternativeName>
    <alternativeName>
        <fullName evidence="10">Nucleoside-triphosphate diphosphatase</fullName>
    </alternativeName>
    <alternativeName>
        <fullName evidence="10">Nucleoside-triphosphate pyrophosphatase</fullName>
        <shortName evidence="10">NTPase</shortName>
    </alternativeName>
</protein>
<evidence type="ECO:0000313" key="12">
    <source>
        <dbReference type="Proteomes" id="UP000035199"/>
    </source>
</evidence>
<keyword evidence="5 10" id="KW-0378">Hydrolase</keyword>
<dbReference type="InterPro" id="IPR029001">
    <property type="entry name" value="ITPase-like_fam"/>
</dbReference>
<dbReference type="PANTHER" id="PTHR11067:SF9">
    <property type="entry name" value="INOSINE TRIPHOSPHATE PYROPHOSPHATASE"/>
    <property type="match status" value="1"/>
</dbReference>
<dbReference type="InterPro" id="IPR002637">
    <property type="entry name" value="RdgB/HAM1"/>
</dbReference>
<comment type="function">
    <text evidence="10">Pyrophosphatase that catalyzes the hydrolysis of nucleoside triphosphates to their monophosphate derivatives, with a high preference for the non-canonical purine nucleotides XTP (xanthosine triphosphate), dITP (deoxyinosine triphosphate) and ITP. Seems to function as a house-cleaning enzyme that removes non-canonical purine nucleotides from the nucleotide pool, thus preventing their incorporation into DNA/RNA and avoiding chromosomal lesions.</text>
</comment>
<evidence type="ECO:0000256" key="3">
    <source>
        <dbReference type="ARBA" id="ARBA00022723"/>
    </source>
</evidence>
<evidence type="ECO:0000313" key="11">
    <source>
        <dbReference type="EMBL" id="AKK06802.1"/>
    </source>
</evidence>
<dbReference type="GO" id="GO:0005829">
    <property type="term" value="C:cytosol"/>
    <property type="evidence" value="ECO:0007669"/>
    <property type="project" value="TreeGrafter"/>
</dbReference>
<dbReference type="GO" id="GO:0017111">
    <property type="term" value="F:ribonucleoside triphosphate phosphatase activity"/>
    <property type="evidence" value="ECO:0007669"/>
    <property type="project" value="InterPro"/>
</dbReference>
<evidence type="ECO:0000256" key="4">
    <source>
        <dbReference type="ARBA" id="ARBA00022741"/>
    </source>
</evidence>
<feature type="binding site" evidence="10">
    <location>
        <begin position="188"/>
        <end position="189"/>
    </location>
    <ligand>
        <name>substrate</name>
    </ligand>
</feature>
<reference evidence="11 12" key="1">
    <citation type="journal article" date="2015" name="Genome Announc.">
        <title>Complete Genome Sequence of the Type Strain Corynebacterium mustelae DSM 45274, Isolated from Various Tissues of a Male Ferret with Lethal Sepsis.</title>
        <authorList>
            <person name="Ruckert C."/>
            <person name="Eimer J."/>
            <person name="Winkler A."/>
            <person name="Tauch A."/>
        </authorList>
    </citation>
    <scope>NUCLEOTIDE SEQUENCE [LARGE SCALE GENOMIC DNA]</scope>
    <source>
        <strain evidence="11 12">DSM 45274</strain>
    </source>
</reference>
<dbReference type="GO" id="GO:0009146">
    <property type="term" value="P:purine nucleoside triphosphate catabolic process"/>
    <property type="evidence" value="ECO:0007669"/>
    <property type="project" value="UniProtKB-UniRule"/>
</dbReference>
<evidence type="ECO:0000256" key="8">
    <source>
        <dbReference type="ARBA" id="ARBA00051875"/>
    </source>
</evidence>
<feature type="binding site" evidence="10">
    <location>
        <position position="73"/>
    </location>
    <ligand>
        <name>substrate</name>
    </ligand>
</feature>
<comment type="cofactor">
    <cofactor evidence="10">
        <name>Mg(2+)</name>
        <dbReference type="ChEBI" id="CHEBI:18420"/>
    </cofactor>
    <text evidence="10">Binds 1 Mg(2+) ion per subunit.</text>
</comment>
<keyword evidence="12" id="KW-1185">Reference proteome</keyword>
<organism evidence="11 12">
    <name type="scientific">Corynebacterium mustelae</name>
    <dbReference type="NCBI Taxonomy" id="571915"/>
    <lineage>
        <taxon>Bacteria</taxon>
        <taxon>Bacillati</taxon>
        <taxon>Actinomycetota</taxon>
        <taxon>Actinomycetes</taxon>
        <taxon>Mycobacteriales</taxon>
        <taxon>Corynebacteriaceae</taxon>
        <taxon>Corynebacterium</taxon>
    </lineage>
</organism>
<evidence type="ECO:0000256" key="6">
    <source>
        <dbReference type="ARBA" id="ARBA00022842"/>
    </source>
</evidence>
<keyword evidence="7 10" id="KW-0546">Nucleotide metabolism</keyword>
<dbReference type="InterPro" id="IPR020922">
    <property type="entry name" value="dITP/XTP_pyrophosphatase"/>
</dbReference>
<evidence type="ECO:0000256" key="1">
    <source>
        <dbReference type="ARBA" id="ARBA00008023"/>
    </source>
</evidence>
<dbReference type="GO" id="GO:0036222">
    <property type="term" value="F:XTP diphosphatase activity"/>
    <property type="evidence" value="ECO:0007669"/>
    <property type="project" value="UniProtKB-UniRule"/>
</dbReference>
<feature type="active site" description="Proton acceptor" evidence="10">
    <location>
        <position position="72"/>
    </location>
</feature>
<comment type="subunit">
    <text evidence="2 10">Homodimer.</text>
</comment>
<dbReference type="GO" id="GO:0009117">
    <property type="term" value="P:nucleotide metabolic process"/>
    <property type="evidence" value="ECO:0007669"/>
    <property type="project" value="UniProtKB-KW"/>
</dbReference>
<dbReference type="STRING" id="571915.CMUST_12485"/>
<accession>A0A0G3H6Q9</accession>
<gene>
    <name evidence="11" type="ORF">CMUST_12485</name>
</gene>
<dbReference type="Proteomes" id="UP000035199">
    <property type="component" value="Chromosome"/>
</dbReference>
<proteinExistence type="inferred from homology"/>
<dbReference type="HAMAP" id="MF_01405">
    <property type="entry name" value="Non_canon_purine_NTPase"/>
    <property type="match status" value="1"/>
</dbReference>
<comment type="catalytic activity">
    <reaction evidence="9 10">
        <text>XTP + H2O = XMP + diphosphate + H(+)</text>
        <dbReference type="Rhea" id="RHEA:28610"/>
        <dbReference type="ChEBI" id="CHEBI:15377"/>
        <dbReference type="ChEBI" id="CHEBI:15378"/>
        <dbReference type="ChEBI" id="CHEBI:33019"/>
        <dbReference type="ChEBI" id="CHEBI:57464"/>
        <dbReference type="ChEBI" id="CHEBI:61314"/>
        <dbReference type="EC" id="3.6.1.66"/>
    </reaction>
</comment>
<dbReference type="OrthoDB" id="9807456at2"/>
<keyword evidence="4 10" id="KW-0547">Nucleotide-binding</keyword>
<comment type="similarity">
    <text evidence="1 10">Belongs to the HAM1 NTPase family.</text>
</comment>
<comment type="caution">
    <text evidence="10">Lacks conserved residue(s) required for the propagation of feature annotation.</text>
</comment>
<dbReference type="EMBL" id="CP011542">
    <property type="protein sequence ID" value="AKK06802.1"/>
    <property type="molecule type" value="Genomic_DNA"/>
</dbReference>
<evidence type="ECO:0000256" key="5">
    <source>
        <dbReference type="ARBA" id="ARBA00022801"/>
    </source>
</evidence>
<dbReference type="CDD" id="cd00515">
    <property type="entry name" value="HAM1"/>
    <property type="match status" value="1"/>
</dbReference>
<dbReference type="RefSeq" id="WP_047262762.1">
    <property type="nucleotide sequence ID" value="NZ_CP011542.1"/>
</dbReference>
<dbReference type="KEGG" id="cmv:CMUST_12485"/>
<reference evidence="12" key="2">
    <citation type="submission" date="2015-05" db="EMBL/GenBank/DDBJ databases">
        <title>Complete genome sequence of Corynebacterium mustelae DSM 45274, isolated from various tissues of a male ferret with lethal sepsis.</title>
        <authorList>
            <person name="Ruckert C."/>
            <person name="Albersmeier A."/>
            <person name="Winkler A."/>
            <person name="Tauch A."/>
        </authorList>
    </citation>
    <scope>NUCLEOTIDE SEQUENCE [LARGE SCALE GENOMIC DNA]</scope>
    <source>
        <strain evidence="12">DSM 45274</strain>
    </source>
</reference>